<gene>
    <name evidence="2" type="ORF">GOCE00092_LOCUS20976</name>
</gene>
<protein>
    <submittedName>
        <fullName evidence="2">Uncharacterized protein</fullName>
    </submittedName>
</protein>
<evidence type="ECO:0000256" key="1">
    <source>
        <dbReference type="SAM" id="MobiDB-lite"/>
    </source>
</evidence>
<accession>A0A7S1YFD3</accession>
<evidence type="ECO:0000313" key="2">
    <source>
        <dbReference type="EMBL" id="CAD9299496.1"/>
    </source>
</evidence>
<dbReference type="AlphaFoldDB" id="A0A7S1YFD3"/>
<name>A0A7S1YFD3_9STRA</name>
<feature type="compositionally biased region" description="Basic and acidic residues" evidence="1">
    <location>
        <begin position="272"/>
        <end position="283"/>
    </location>
</feature>
<proteinExistence type="predicted"/>
<reference evidence="2" key="1">
    <citation type="submission" date="2021-01" db="EMBL/GenBank/DDBJ databases">
        <authorList>
            <person name="Corre E."/>
            <person name="Pelletier E."/>
            <person name="Niang G."/>
            <person name="Scheremetjew M."/>
            <person name="Finn R."/>
            <person name="Kale V."/>
            <person name="Holt S."/>
            <person name="Cochrane G."/>
            <person name="Meng A."/>
            <person name="Brown T."/>
            <person name="Cohen L."/>
        </authorList>
    </citation>
    <scope>NUCLEOTIDE SEQUENCE</scope>
    <source>
        <strain evidence="2">CCMP 410</strain>
    </source>
</reference>
<feature type="region of interest" description="Disordered" evidence="1">
    <location>
        <begin position="253"/>
        <end position="307"/>
    </location>
</feature>
<dbReference type="EMBL" id="HBGK01040149">
    <property type="protein sequence ID" value="CAD9299496.1"/>
    <property type="molecule type" value="Transcribed_RNA"/>
</dbReference>
<sequence length="307" mass="35841">MAAKHQDVKGPLDEMEWDGQQYQDYLDATMKEEMDAKLAEEWEEEQYKKVERIYYPLRPISGISNDTMNIRAQDDAEFVQYLAENEYMLDTVENMFANARKHVMLKLEPSEHVVIHYVVSQLRKRSDYYDEVVKEMRRNPDQYSLEVAKEAFGATQAFMIMLAPFELEDADDQYVRIYTHFQDITYLYQRLQNAFGEMIKIKREWEEKERDEGMKVALEDKSLSKVMSNVTIESTGETSPRAAVVEETLPDHTSTARAIPLMPEIPSPASPDSKRNADARSPEKTTNSRKKKRFGWMAERFRKNSSG</sequence>
<organism evidence="2">
    <name type="scientific">Grammatophora oceanica</name>
    <dbReference type="NCBI Taxonomy" id="210454"/>
    <lineage>
        <taxon>Eukaryota</taxon>
        <taxon>Sar</taxon>
        <taxon>Stramenopiles</taxon>
        <taxon>Ochrophyta</taxon>
        <taxon>Bacillariophyta</taxon>
        <taxon>Fragilariophyceae</taxon>
        <taxon>Fragilariophycidae</taxon>
        <taxon>Rhabdonematales</taxon>
        <taxon>Grammatophoraceae</taxon>
        <taxon>Grammatophora</taxon>
    </lineage>
</organism>